<evidence type="ECO:0000313" key="1">
    <source>
        <dbReference type="EMBL" id="PPQ26969.1"/>
    </source>
</evidence>
<dbReference type="AlphaFoldDB" id="A0A2S6MX96"/>
<keyword evidence="2" id="KW-1185">Reference proteome</keyword>
<proteinExistence type="predicted"/>
<evidence type="ECO:0000313" key="2">
    <source>
        <dbReference type="Proteomes" id="UP000239089"/>
    </source>
</evidence>
<sequence length="68" mass="7320">MIAEAIAPFRYMDSAGEALLADLAFATLSVQFLDFVAPAAIRARCESVTARLLRSRDAERACASMPAE</sequence>
<name>A0A2S6MX96_9HYPH</name>
<gene>
    <name evidence="1" type="ORF">CCR94_21345</name>
</gene>
<comment type="caution">
    <text evidence="1">The sequence shown here is derived from an EMBL/GenBank/DDBJ whole genome shotgun (WGS) entry which is preliminary data.</text>
</comment>
<protein>
    <submittedName>
        <fullName evidence="1">Uncharacterized protein</fullName>
    </submittedName>
</protein>
<dbReference type="EMBL" id="NHSJ01000129">
    <property type="protein sequence ID" value="PPQ26969.1"/>
    <property type="molecule type" value="Genomic_DNA"/>
</dbReference>
<reference evidence="1 2" key="1">
    <citation type="journal article" date="2018" name="Arch. Microbiol.">
        <title>New insights into the metabolic potential of the phototrophic purple bacterium Rhodopila globiformis DSM 161(T) from its draft genome sequence and evidence for a vanadium-dependent nitrogenase.</title>
        <authorList>
            <person name="Imhoff J.F."/>
            <person name="Rahn T."/>
            <person name="Kunzel S."/>
            <person name="Neulinger S.C."/>
        </authorList>
    </citation>
    <scope>NUCLEOTIDE SEQUENCE [LARGE SCALE GENOMIC DNA]</scope>
    <source>
        <strain evidence="1 2">DSM 16996</strain>
    </source>
</reference>
<organism evidence="1 2">
    <name type="scientific">Rhodoblastus sphagnicola</name>
    <dbReference type="NCBI Taxonomy" id="333368"/>
    <lineage>
        <taxon>Bacteria</taxon>
        <taxon>Pseudomonadati</taxon>
        <taxon>Pseudomonadota</taxon>
        <taxon>Alphaproteobacteria</taxon>
        <taxon>Hyphomicrobiales</taxon>
        <taxon>Rhodoblastaceae</taxon>
        <taxon>Rhodoblastus</taxon>
    </lineage>
</organism>
<dbReference type="Proteomes" id="UP000239089">
    <property type="component" value="Unassembled WGS sequence"/>
</dbReference>
<accession>A0A2S6MX96</accession>